<protein>
    <submittedName>
        <fullName evidence="2">Uncharacterized protein LOC142168714 isoform X1</fullName>
    </submittedName>
</protein>
<organism evidence="1 2">
    <name type="scientific">Nicotiana tabacum</name>
    <name type="common">Common tobacco</name>
    <dbReference type="NCBI Taxonomy" id="4097"/>
    <lineage>
        <taxon>Eukaryota</taxon>
        <taxon>Viridiplantae</taxon>
        <taxon>Streptophyta</taxon>
        <taxon>Embryophyta</taxon>
        <taxon>Tracheophyta</taxon>
        <taxon>Spermatophyta</taxon>
        <taxon>Magnoliopsida</taxon>
        <taxon>eudicotyledons</taxon>
        <taxon>Gunneridae</taxon>
        <taxon>Pentapetalae</taxon>
        <taxon>asterids</taxon>
        <taxon>lamiids</taxon>
        <taxon>Solanales</taxon>
        <taxon>Solanaceae</taxon>
        <taxon>Nicotianoideae</taxon>
        <taxon>Nicotianeae</taxon>
        <taxon>Nicotiana</taxon>
    </lineage>
</organism>
<accession>A0AC58SKT8</accession>
<dbReference type="Proteomes" id="UP000790787">
    <property type="component" value="Chromosome 14"/>
</dbReference>
<dbReference type="RefSeq" id="XP_075085596.1">
    <property type="nucleotide sequence ID" value="XM_075229495.1"/>
</dbReference>
<evidence type="ECO:0000313" key="2">
    <source>
        <dbReference type="RefSeq" id="XP_075085596.1"/>
    </source>
</evidence>
<name>A0AC58SKT8_TOBAC</name>
<reference evidence="2" key="2">
    <citation type="submission" date="2025-08" db="UniProtKB">
        <authorList>
            <consortium name="RefSeq"/>
        </authorList>
    </citation>
    <scope>IDENTIFICATION</scope>
    <source>
        <tissue evidence="2">Leaf</tissue>
    </source>
</reference>
<evidence type="ECO:0000313" key="1">
    <source>
        <dbReference type="Proteomes" id="UP000790787"/>
    </source>
</evidence>
<keyword evidence="1" id="KW-1185">Reference proteome</keyword>
<sequence length="224" mass="24796">MILLKAYGLDTGTMANFSVSQLQQKIEMIGKLREEVDVIKAESLKWKEGMDRFAAEKEAARTQLSAAENQLQSMKEKGSVQARRIKELEARLASELAKAESDAEKAKADADALVAVYRADTEAAQVQARKAIETADTRAHWVAELAKCRSRRETLEEIHARGFNLAEEIKKAKELEVDAEALVSVDDDDDDDNDDDDESKSGSENGGSPMEKRPLMEIAKKLSP</sequence>
<gene>
    <name evidence="2" type="primary">LOC142168714</name>
</gene>
<proteinExistence type="predicted"/>
<reference evidence="1" key="1">
    <citation type="journal article" date="2014" name="Nat. Commun.">
        <title>The tobacco genome sequence and its comparison with those of tomato and potato.</title>
        <authorList>
            <person name="Sierro N."/>
            <person name="Battey J.N."/>
            <person name="Ouadi S."/>
            <person name="Bakaher N."/>
            <person name="Bovet L."/>
            <person name="Willig A."/>
            <person name="Goepfert S."/>
            <person name="Peitsch M.C."/>
            <person name="Ivanov N.V."/>
        </authorList>
    </citation>
    <scope>NUCLEOTIDE SEQUENCE [LARGE SCALE GENOMIC DNA]</scope>
</reference>